<evidence type="ECO:0000256" key="11">
    <source>
        <dbReference type="SAM" id="MobiDB-lite"/>
    </source>
</evidence>
<feature type="region of interest" description="Disordered" evidence="11">
    <location>
        <begin position="233"/>
        <end position="270"/>
    </location>
</feature>
<accession>A0A6L2PUT4</accession>
<evidence type="ECO:0000313" key="13">
    <source>
        <dbReference type="EMBL" id="GFG35360.1"/>
    </source>
</evidence>
<dbReference type="FunFam" id="1.10.10.60:FF:000450">
    <property type="entry name" value="Homeobox protein notochord"/>
    <property type="match status" value="1"/>
</dbReference>
<evidence type="ECO:0000256" key="10">
    <source>
        <dbReference type="RuleBase" id="RU000682"/>
    </source>
</evidence>
<dbReference type="GO" id="GO:0030182">
    <property type="term" value="P:neuron differentiation"/>
    <property type="evidence" value="ECO:0007669"/>
    <property type="project" value="TreeGrafter"/>
</dbReference>
<evidence type="ECO:0000256" key="3">
    <source>
        <dbReference type="ARBA" id="ARBA00022491"/>
    </source>
</evidence>
<proteinExistence type="predicted"/>
<dbReference type="PROSITE" id="PS00027">
    <property type="entry name" value="HOMEOBOX_1"/>
    <property type="match status" value="1"/>
</dbReference>
<evidence type="ECO:0000256" key="5">
    <source>
        <dbReference type="ARBA" id="ARBA00023125"/>
    </source>
</evidence>
<dbReference type="GO" id="GO:0000978">
    <property type="term" value="F:RNA polymerase II cis-regulatory region sequence-specific DNA binding"/>
    <property type="evidence" value="ECO:0007669"/>
    <property type="project" value="TreeGrafter"/>
</dbReference>
<sequence length="270" mass="29789">MMQNPLLGYTSFSHFLDFRHQQYQPPIRGSAIANTASSPSSLFMYSALRQQAITSRSSSSGGSPSPPSSATSTSTMGKSFTIDAILGLGDANKLDCAAGKCMAADLSTGAKHPKAARVAAVLHHPLQTAYGVRRSSQPDKSCDVATGGAGGCSKKPAKSKRVRTIFTPEQLERLESQFERQQYMVGQERLYLAQALQLTEAQVKVWFQNRRIKWRKQHLEYQQQKLAEMKLHHRQFRQQQHGDDMDDSEMDSTSGDETSSFATAAQLPSE</sequence>
<dbReference type="InterPro" id="IPR017970">
    <property type="entry name" value="Homeobox_CS"/>
</dbReference>
<keyword evidence="14" id="KW-1185">Reference proteome</keyword>
<dbReference type="InterPro" id="IPR009057">
    <property type="entry name" value="Homeodomain-like_sf"/>
</dbReference>
<dbReference type="GO" id="GO:0007417">
    <property type="term" value="P:central nervous system development"/>
    <property type="evidence" value="ECO:0007669"/>
    <property type="project" value="TreeGrafter"/>
</dbReference>
<protein>
    <recommendedName>
        <fullName evidence="12">Homeobox domain-containing protein</fullName>
    </recommendedName>
</protein>
<comment type="caution">
    <text evidence="13">The sequence shown here is derived from an EMBL/GenBank/DDBJ whole genome shotgun (WGS) entry which is preliminary data.</text>
</comment>
<dbReference type="InterPro" id="IPR001356">
    <property type="entry name" value="HD"/>
</dbReference>
<feature type="DNA-binding region" description="Homeobox" evidence="9">
    <location>
        <begin position="159"/>
        <end position="218"/>
    </location>
</feature>
<dbReference type="InterPro" id="IPR050877">
    <property type="entry name" value="EMX-VAX-Noto_Homeobox_TFs"/>
</dbReference>
<evidence type="ECO:0000256" key="6">
    <source>
        <dbReference type="ARBA" id="ARBA00023155"/>
    </source>
</evidence>
<evidence type="ECO:0000256" key="4">
    <source>
        <dbReference type="ARBA" id="ARBA00023015"/>
    </source>
</evidence>
<feature type="region of interest" description="Disordered" evidence="11">
    <location>
        <begin position="132"/>
        <end position="156"/>
    </location>
</feature>
<dbReference type="PROSITE" id="PS50071">
    <property type="entry name" value="HOMEOBOX_2"/>
    <property type="match status" value="1"/>
</dbReference>
<organism evidence="13 14">
    <name type="scientific">Coptotermes formosanus</name>
    <name type="common">Formosan subterranean termite</name>
    <dbReference type="NCBI Taxonomy" id="36987"/>
    <lineage>
        <taxon>Eukaryota</taxon>
        <taxon>Metazoa</taxon>
        <taxon>Ecdysozoa</taxon>
        <taxon>Arthropoda</taxon>
        <taxon>Hexapoda</taxon>
        <taxon>Insecta</taxon>
        <taxon>Pterygota</taxon>
        <taxon>Neoptera</taxon>
        <taxon>Polyneoptera</taxon>
        <taxon>Dictyoptera</taxon>
        <taxon>Blattodea</taxon>
        <taxon>Blattoidea</taxon>
        <taxon>Termitoidae</taxon>
        <taxon>Rhinotermitidae</taxon>
        <taxon>Coptotermes</taxon>
    </lineage>
</organism>
<evidence type="ECO:0000259" key="12">
    <source>
        <dbReference type="PROSITE" id="PS50071"/>
    </source>
</evidence>
<reference evidence="14" key="1">
    <citation type="submission" date="2020-01" db="EMBL/GenBank/DDBJ databases">
        <title>Draft genome sequence of the Termite Coptotermes fromosanus.</title>
        <authorList>
            <person name="Itakura S."/>
            <person name="Yosikawa Y."/>
            <person name="Umezawa K."/>
        </authorList>
    </citation>
    <scope>NUCLEOTIDE SEQUENCE [LARGE SCALE GENOMIC DNA]</scope>
</reference>
<keyword evidence="4" id="KW-0805">Transcription regulation</keyword>
<keyword evidence="2" id="KW-0217">Developmental protein</keyword>
<evidence type="ECO:0000313" key="14">
    <source>
        <dbReference type="Proteomes" id="UP000502823"/>
    </source>
</evidence>
<keyword evidence="5 9" id="KW-0238">DNA-binding</keyword>
<dbReference type="Proteomes" id="UP000502823">
    <property type="component" value="Unassembled WGS sequence"/>
</dbReference>
<feature type="compositionally biased region" description="Low complexity" evidence="11">
    <location>
        <begin position="251"/>
        <end position="260"/>
    </location>
</feature>
<dbReference type="SUPFAM" id="SSF46689">
    <property type="entry name" value="Homeodomain-like"/>
    <property type="match status" value="1"/>
</dbReference>
<feature type="compositionally biased region" description="Polar residues" evidence="11">
    <location>
        <begin position="261"/>
        <end position="270"/>
    </location>
</feature>
<feature type="domain" description="Homeobox" evidence="12">
    <location>
        <begin position="157"/>
        <end position="217"/>
    </location>
</feature>
<keyword evidence="7" id="KW-0804">Transcription</keyword>
<keyword evidence="3" id="KW-0678">Repressor</keyword>
<dbReference type="PRINTS" id="PR00024">
    <property type="entry name" value="HOMEOBOX"/>
</dbReference>
<dbReference type="OrthoDB" id="6159439at2759"/>
<dbReference type="Pfam" id="PF00046">
    <property type="entry name" value="Homeodomain"/>
    <property type="match status" value="1"/>
</dbReference>
<evidence type="ECO:0000256" key="8">
    <source>
        <dbReference type="ARBA" id="ARBA00023242"/>
    </source>
</evidence>
<dbReference type="SMART" id="SM00389">
    <property type="entry name" value="HOX"/>
    <property type="match status" value="1"/>
</dbReference>
<name>A0A6L2PUT4_COPFO</name>
<dbReference type="InParanoid" id="A0A6L2PUT4"/>
<dbReference type="Gene3D" id="1.10.10.60">
    <property type="entry name" value="Homeodomain-like"/>
    <property type="match status" value="1"/>
</dbReference>
<comment type="subcellular location">
    <subcellularLocation>
        <location evidence="1 9 10">Nucleus</location>
    </subcellularLocation>
</comment>
<dbReference type="GO" id="GO:0005634">
    <property type="term" value="C:nucleus"/>
    <property type="evidence" value="ECO:0007669"/>
    <property type="project" value="UniProtKB-SubCell"/>
</dbReference>
<dbReference type="GO" id="GO:0000981">
    <property type="term" value="F:DNA-binding transcription factor activity, RNA polymerase II-specific"/>
    <property type="evidence" value="ECO:0007669"/>
    <property type="project" value="InterPro"/>
</dbReference>
<evidence type="ECO:0000256" key="9">
    <source>
        <dbReference type="PROSITE-ProRule" id="PRU00108"/>
    </source>
</evidence>
<keyword evidence="6 9" id="KW-0371">Homeobox</keyword>
<feature type="region of interest" description="Disordered" evidence="11">
    <location>
        <begin position="54"/>
        <end position="75"/>
    </location>
</feature>
<dbReference type="PANTHER" id="PTHR24339">
    <property type="entry name" value="HOMEOBOX PROTEIN EMX-RELATED"/>
    <property type="match status" value="1"/>
</dbReference>
<dbReference type="InterPro" id="IPR020479">
    <property type="entry name" value="HD_metazoa"/>
</dbReference>
<dbReference type="CDD" id="cd00086">
    <property type="entry name" value="homeodomain"/>
    <property type="match status" value="1"/>
</dbReference>
<dbReference type="PANTHER" id="PTHR24339:SF67">
    <property type="entry name" value="GNOT1 HOMEODOMAIN PROTEIN-RELATED"/>
    <property type="match status" value="1"/>
</dbReference>
<keyword evidence="8 9" id="KW-0539">Nucleus</keyword>
<evidence type="ECO:0000256" key="7">
    <source>
        <dbReference type="ARBA" id="ARBA00023163"/>
    </source>
</evidence>
<evidence type="ECO:0000256" key="1">
    <source>
        <dbReference type="ARBA" id="ARBA00004123"/>
    </source>
</evidence>
<evidence type="ECO:0000256" key="2">
    <source>
        <dbReference type="ARBA" id="ARBA00022473"/>
    </source>
</evidence>
<gene>
    <name evidence="13" type="ORF">Cfor_00912</name>
</gene>
<dbReference type="AlphaFoldDB" id="A0A6L2PUT4"/>
<dbReference type="EMBL" id="BLKM01005761">
    <property type="protein sequence ID" value="GFG35360.1"/>
    <property type="molecule type" value="Genomic_DNA"/>
</dbReference>